<dbReference type="Pfam" id="PF12822">
    <property type="entry name" value="ECF_trnsprt"/>
    <property type="match status" value="1"/>
</dbReference>
<dbReference type="STRING" id="29349.CLOTH_11530"/>
<dbReference type="OrthoDB" id="5431035at2"/>
<keyword evidence="3" id="KW-1185">Reference proteome</keyword>
<accession>A0A1V4I8M2</accession>
<keyword evidence="1" id="KW-1133">Transmembrane helix</keyword>
<dbReference type="GO" id="GO:0022857">
    <property type="term" value="F:transmembrane transporter activity"/>
    <property type="evidence" value="ECO:0007669"/>
    <property type="project" value="InterPro"/>
</dbReference>
<evidence type="ECO:0000313" key="2">
    <source>
        <dbReference type="EMBL" id="OPJ55975.1"/>
    </source>
</evidence>
<dbReference type="InterPro" id="IPR024529">
    <property type="entry name" value="ECF_trnsprt_substrate-spec"/>
</dbReference>
<protein>
    <recommendedName>
        <fullName evidence="4">ECF transporter S component</fullName>
    </recommendedName>
</protein>
<proteinExistence type="predicted"/>
<dbReference type="RefSeq" id="WP_158080472.1">
    <property type="nucleotide sequence ID" value="NZ_MZGW01000003.1"/>
</dbReference>
<evidence type="ECO:0000256" key="1">
    <source>
        <dbReference type="SAM" id="Phobius"/>
    </source>
</evidence>
<name>A0A1V4I8M2_9FIRM</name>
<organism evidence="2 3">
    <name type="scientific">Alkalithermobacter paradoxus</name>
    <dbReference type="NCBI Taxonomy" id="29349"/>
    <lineage>
        <taxon>Bacteria</taxon>
        <taxon>Bacillati</taxon>
        <taxon>Bacillota</taxon>
        <taxon>Clostridia</taxon>
        <taxon>Peptostreptococcales</taxon>
        <taxon>Tepidibacteraceae</taxon>
        <taxon>Alkalithermobacter</taxon>
    </lineage>
</organism>
<dbReference type="EMBL" id="MZGW01000003">
    <property type="protein sequence ID" value="OPJ55975.1"/>
    <property type="molecule type" value="Genomic_DNA"/>
</dbReference>
<sequence length="167" mass="17937">MGKTRRITRIGMLVSLSVILSIVIRVPGTSMSLDSFPGYFGAIILSPLDGGIIGFLGHLATALNTGFPLGILTHTIIAIEMFIAVFLFGYIRKKVNTSIAVLVATIINGILCPLSLAPLYSMGFFVAVAMPLTIVSFLNIMLAVTLDKGLKNPNQKGVIAKWMKKQN</sequence>
<dbReference type="AlphaFoldDB" id="A0A1V4I8M2"/>
<keyword evidence="1" id="KW-0472">Membrane</keyword>
<comment type="caution">
    <text evidence="2">The sequence shown here is derived from an EMBL/GenBank/DDBJ whole genome shotgun (WGS) entry which is preliminary data.</text>
</comment>
<feature type="transmembrane region" description="Helical" evidence="1">
    <location>
        <begin position="71"/>
        <end position="91"/>
    </location>
</feature>
<reference evidence="2 3" key="1">
    <citation type="submission" date="2017-03" db="EMBL/GenBank/DDBJ databases">
        <title>Genome sequence of Clostridium thermoalcaliphilum DSM 7309.</title>
        <authorList>
            <person name="Poehlein A."/>
            <person name="Daniel R."/>
        </authorList>
    </citation>
    <scope>NUCLEOTIDE SEQUENCE [LARGE SCALE GENOMIC DNA]</scope>
    <source>
        <strain evidence="2 3">DSM 7309</strain>
    </source>
</reference>
<dbReference type="Proteomes" id="UP000190140">
    <property type="component" value="Unassembled WGS sequence"/>
</dbReference>
<evidence type="ECO:0000313" key="3">
    <source>
        <dbReference type="Proteomes" id="UP000190140"/>
    </source>
</evidence>
<evidence type="ECO:0008006" key="4">
    <source>
        <dbReference type="Google" id="ProtNLM"/>
    </source>
</evidence>
<dbReference type="Gene3D" id="1.10.1760.20">
    <property type="match status" value="1"/>
</dbReference>
<feature type="transmembrane region" description="Helical" evidence="1">
    <location>
        <begin position="122"/>
        <end position="146"/>
    </location>
</feature>
<gene>
    <name evidence="2" type="ORF">CLOTH_11530</name>
</gene>
<feature type="transmembrane region" description="Helical" evidence="1">
    <location>
        <begin position="98"/>
        <end position="116"/>
    </location>
</feature>
<feature type="transmembrane region" description="Helical" evidence="1">
    <location>
        <begin position="6"/>
        <end position="26"/>
    </location>
</feature>
<keyword evidence="1" id="KW-0812">Transmembrane</keyword>